<organism evidence="1">
    <name type="scientific">viral metagenome</name>
    <dbReference type="NCBI Taxonomy" id="1070528"/>
    <lineage>
        <taxon>unclassified sequences</taxon>
        <taxon>metagenomes</taxon>
        <taxon>organismal metagenomes</taxon>
    </lineage>
</organism>
<dbReference type="EMBL" id="MN739476">
    <property type="protein sequence ID" value="QHT06830.1"/>
    <property type="molecule type" value="Genomic_DNA"/>
</dbReference>
<proteinExistence type="predicted"/>
<sequence length="163" mass="17548">MATVDYKYMQVPAPITNHQQEKFGGLELSMNACTVLSLKGDIIVEGKLKSNASFNPACISFDSYNSGIAGLLTNWSVSNASIHSASALGLDYTNLNFSASRLKFSSSYISVNASAMKLNYIQSASSTSLAPAFTLPSQFFSGRLQLTPIQNTSSTIMYVLCML</sequence>
<accession>A0A6C0CSI1</accession>
<name>A0A6C0CSI1_9ZZZZ</name>
<protein>
    <submittedName>
        <fullName evidence="1">Uncharacterized protein</fullName>
    </submittedName>
</protein>
<evidence type="ECO:0000313" key="1">
    <source>
        <dbReference type="EMBL" id="QHT06830.1"/>
    </source>
</evidence>
<dbReference type="AlphaFoldDB" id="A0A6C0CSI1"/>
<reference evidence="1" key="1">
    <citation type="journal article" date="2020" name="Nature">
        <title>Giant virus diversity and host interactions through global metagenomics.</title>
        <authorList>
            <person name="Schulz F."/>
            <person name="Roux S."/>
            <person name="Paez-Espino D."/>
            <person name="Jungbluth S."/>
            <person name="Walsh D.A."/>
            <person name="Denef V.J."/>
            <person name="McMahon K.D."/>
            <person name="Konstantinidis K.T."/>
            <person name="Eloe-Fadrosh E.A."/>
            <person name="Kyrpides N.C."/>
            <person name="Woyke T."/>
        </authorList>
    </citation>
    <scope>NUCLEOTIDE SEQUENCE</scope>
    <source>
        <strain evidence="1">GVMAG-M-3300021473-15</strain>
    </source>
</reference>